<proteinExistence type="predicted"/>
<dbReference type="AlphaFoldDB" id="A0A835BEE5"/>
<dbReference type="OrthoDB" id="694018at2759"/>
<comment type="caution">
    <text evidence="1">The sequence shown here is derived from an EMBL/GenBank/DDBJ whole genome shotgun (WGS) entry which is preliminary data.</text>
</comment>
<name>A0A835BEE5_9POAL</name>
<protein>
    <submittedName>
        <fullName evidence="1">Uncharacterized protein</fullName>
    </submittedName>
</protein>
<dbReference type="EMBL" id="JACEFO010002022">
    <property type="protein sequence ID" value="KAF8689302.1"/>
    <property type="molecule type" value="Genomic_DNA"/>
</dbReference>
<sequence>MHPKIVFLSGARMCASRVSNLCWRLCFHSCLPVSSVGHSGGLALFWEDSIKAHLLS</sequence>
<evidence type="ECO:0000313" key="2">
    <source>
        <dbReference type="Proteomes" id="UP000636709"/>
    </source>
</evidence>
<dbReference type="Proteomes" id="UP000636709">
    <property type="component" value="Unassembled WGS sequence"/>
</dbReference>
<evidence type="ECO:0000313" key="1">
    <source>
        <dbReference type="EMBL" id="KAF8689302.1"/>
    </source>
</evidence>
<gene>
    <name evidence="1" type="ORF">HU200_042098</name>
</gene>
<accession>A0A835BEE5</accession>
<organism evidence="1 2">
    <name type="scientific">Digitaria exilis</name>
    <dbReference type="NCBI Taxonomy" id="1010633"/>
    <lineage>
        <taxon>Eukaryota</taxon>
        <taxon>Viridiplantae</taxon>
        <taxon>Streptophyta</taxon>
        <taxon>Embryophyta</taxon>
        <taxon>Tracheophyta</taxon>
        <taxon>Spermatophyta</taxon>
        <taxon>Magnoliopsida</taxon>
        <taxon>Liliopsida</taxon>
        <taxon>Poales</taxon>
        <taxon>Poaceae</taxon>
        <taxon>PACMAD clade</taxon>
        <taxon>Panicoideae</taxon>
        <taxon>Panicodae</taxon>
        <taxon>Paniceae</taxon>
        <taxon>Anthephorinae</taxon>
        <taxon>Digitaria</taxon>
    </lineage>
</organism>
<reference evidence="1" key="1">
    <citation type="submission" date="2020-07" db="EMBL/GenBank/DDBJ databases">
        <title>Genome sequence and genetic diversity analysis of an under-domesticated orphan crop, white fonio (Digitaria exilis).</title>
        <authorList>
            <person name="Bennetzen J.L."/>
            <person name="Chen S."/>
            <person name="Ma X."/>
            <person name="Wang X."/>
            <person name="Yssel A.E.J."/>
            <person name="Chaluvadi S.R."/>
            <person name="Johnson M."/>
            <person name="Gangashetty P."/>
            <person name="Hamidou F."/>
            <person name="Sanogo M.D."/>
            <person name="Zwaenepoel A."/>
            <person name="Wallace J."/>
            <person name="Van De Peer Y."/>
            <person name="Van Deynze A."/>
        </authorList>
    </citation>
    <scope>NUCLEOTIDE SEQUENCE</scope>
    <source>
        <tissue evidence="1">Leaves</tissue>
    </source>
</reference>
<keyword evidence="2" id="KW-1185">Reference proteome</keyword>